<dbReference type="GO" id="GO:0090385">
    <property type="term" value="P:phagosome-lysosome fusion"/>
    <property type="evidence" value="ECO:0007669"/>
    <property type="project" value="TreeGrafter"/>
</dbReference>
<comment type="similarity">
    <text evidence="1">Belongs to the small GTPase superfamily. Rab family.</text>
</comment>
<keyword evidence="3" id="KW-0342">GTP-binding</keyword>
<evidence type="ECO:0000256" key="2">
    <source>
        <dbReference type="ARBA" id="ARBA00022741"/>
    </source>
</evidence>
<evidence type="ECO:0000313" key="4">
    <source>
        <dbReference type="EMBL" id="KAK3084825.1"/>
    </source>
</evidence>
<protein>
    <submittedName>
        <fullName evidence="4">Uncharacterized protein</fullName>
    </submittedName>
</protein>
<gene>
    <name evidence="4" type="ORF">FSP39_019718</name>
</gene>
<proteinExistence type="inferred from homology"/>
<dbReference type="SMART" id="SM00175">
    <property type="entry name" value="RAB"/>
    <property type="match status" value="1"/>
</dbReference>
<accession>A0AA88XP39</accession>
<dbReference type="GO" id="GO:0005525">
    <property type="term" value="F:GTP binding"/>
    <property type="evidence" value="ECO:0007669"/>
    <property type="project" value="UniProtKB-KW"/>
</dbReference>
<dbReference type="Proteomes" id="UP001186944">
    <property type="component" value="Unassembled WGS sequence"/>
</dbReference>
<evidence type="ECO:0000313" key="5">
    <source>
        <dbReference type="Proteomes" id="UP001186944"/>
    </source>
</evidence>
<organism evidence="4 5">
    <name type="scientific">Pinctada imbricata</name>
    <name type="common">Atlantic pearl-oyster</name>
    <name type="synonym">Pinctada martensii</name>
    <dbReference type="NCBI Taxonomy" id="66713"/>
    <lineage>
        <taxon>Eukaryota</taxon>
        <taxon>Metazoa</taxon>
        <taxon>Spiralia</taxon>
        <taxon>Lophotrochozoa</taxon>
        <taxon>Mollusca</taxon>
        <taxon>Bivalvia</taxon>
        <taxon>Autobranchia</taxon>
        <taxon>Pteriomorphia</taxon>
        <taxon>Pterioida</taxon>
        <taxon>Pterioidea</taxon>
        <taxon>Pteriidae</taxon>
        <taxon>Pinctada</taxon>
    </lineage>
</organism>
<dbReference type="Gene3D" id="3.40.50.300">
    <property type="entry name" value="P-loop containing nucleotide triphosphate hydrolases"/>
    <property type="match status" value="1"/>
</dbReference>
<dbReference type="EMBL" id="VSWD01000013">
    <property type="protein sequence ID" value="KAK3084825.1"/>
    <property type="molecule type" value="Genomic_DNA"/>
</dbReference>
<dbReference type="GO" id="GO:0005770">
    <property type="term" value="C:late endosome"/>
    <property type="evidence" value="ECO:0007669"/>
    <property type="project" value="TreeGrafter"/>
</dbReference>
<evidence type="ECO:0000256" key="3">
    <source>
        <dbReference type="ARBA" id="ARBA00023134"/>
    </source>
</evidence>
<dbReference type="GO" id="GO:0045335">
    <property type="term" value="C:phagocytic vesicle"/>
    <property type="evidence" value="ECO:0007669"/>
    <property type="project" value="TreeGrafter"/>
</dbReference>
<dbReference type="AlphaFoldDB" id="A0AA88XP39"/>
<dbReference type="InterPro" id="IPR027417">
    <property type="entry name" value="P-loop_NTPase"/>
</dbReference>
<comment type="caution">
    <text evidence="4">The sequence shown here is derived from an EMBL/GenBank/DDBJ whole genome shotgun (WGS) entry which is preliminary data.</text>
</comment>
<keyword evidence="5" id="KW-1185">Reference proteome</keyword>
<dbReference type="InterPro" id="IPR001806">
    <property type="entry name" value="Small_GTPase"/>
</dbReference>
<dbReference type="PANTHER" id="PTHR47981">
    <property type="entry name" value="RAB FAMILY"/>
    <property type="match status" value="1"/>
</dbReference>
<dbReference type="SUPFAM" id="SSF52540">
    <property type="entry name" value="P-loop containing nucleoside triphosphate hydrolases"/>
    <property type="match status" value="1"/>
</dbReference>
<dbReference type="PROSITE" id="PS51421">
    <property type="entry name" value="RAS"/>
    <property type="match status" value="1"/>
</dbReference>
<dbReference type="Pfam" id="PF00071">
    <property type="entry name" value="Ras"/>
    <property type="match status" value="1"/>
</dbReference>
<dbReference type="PANTHER" id="PTHR47981:SF20">
    <property type="entry name" value="RAS-RELATED PROTEIN RAB-7A"/>
    <property type="match status" value="1"/>
</dbReference>
<dbReference type="GO" id="GO:0005764">
    <property type="term" value="C:lysosome"/>
    <property type="evidence" value="ECO:0007669"/>
    <property type="project" value="TreeGrafter"/>
</dbReference>
<keyword evidence="2" id="KW-0547">Nucleotide-binding</keyword>
<reference evidence="4" key="1">
    <citation type="submission" date="2019-08" db="EMBL/GenBank/DDBJ databases">
        <title>The improved chromosome-level genome for the pearl oyster Pinctada fucata martensii using PacBio sequencing and Hi-C.</title>
        <authorList>
            <person name="Zheng Z."/>
        </authorList>
    </citation>
    <scope>NUCLEOTIDE SEQUENCE</scope>
    <source>
        <strain evidence="4">ZZ-2019</strain>
        <tissue evidence="4">Adductor muscle</tissue>
    </source>
</reference>
<dbReference type="PROSITE" id="PS51419">
    <property type="entry name" value="RAB"/>
    <property type="match status" value="1"/>
</dbReference>
<dbReference type="GO" id="GO:0003924">
    <property type="term" value="F:GTPase activity"/>
    <property type="evidence" value="ECO:0007669"/>
    <property type="project" value="InterPro"/>
</dbReference>
<sequence>MNCCLLVFDVANKSSFINIDSWYDELCSSTTDVQRVTTILVGINRKSRRRDVTLEQCQKLSEHLDLPYIETNIEDESQVLDLFKVMASSAISQFKCRASLSGSTSSTSSTSSNSDIKLTQLLEKAKWKCQKCSC</sequence>
<name>A0AA88XP39_PINIB</name>
<evidence type="ECO:0000256" key="1">
    <source>
        <dbReference type="ARBA" id="ARBA00006270"/>
    </source>
</evidence>